<evidence type="ECO:0000313" key="4">
    <source>
        <dbReference type="Proteomes" id="UP000305948"/>
    </source>
</evidence>
<reference evidence="3 4" key="1">
    <citation type="journal article" date="2019" name="Nat. Ecol. Evol.">
        <title>Megaphylogeny resolves global patterns of mushroom evolution.</title>
        <authorList>
            <person name="Varga T."/>
            <person name="Krizsan K."/>
            <person name="Foldi C."/>
            <person name="Dima B."/>
            <person name="Sanchez-Garcia M."/>
            <person name="Sanchez-Ramirez S."/>
            <person name="Szollosi G.J."/>
            <person name="Szarkandi J.G."/>
            <person name="Papp V."/>
            <person name="Albert L."/>
            <person name="Andreopoulos W."/>
            <person name="Angelini C."/>
            <person name="Antonin V."/>
            <person name="Barry K.W."/>
            <person name="Bougher N.L."/>
            <person name="Buchanan P."/>
            <person name="Buyck B."/>
            <person name="Bense V."/>
            <person name="Catcheside P."/>
            <person name="Chovatia M."/>
            <person name="Cooper J."/>
            <person name="Damon W."/>
            <person name="Desjardin D."/>
            <person name="Finy P."/>
            <person name="Geml J."/>
            <person name="Haridas S."/>
            <person name="Hughes K."/>
            <person name="Justo A."/>
            <person name="Karasinski D."/>
            <person name="Kautmanova I."/>
            <person name="Kiss B."/>
            <person name="Kocsube S."/>
            <person name="Kotiranta H."/>
            <person name="LaButti K.M."/>
            <person name="Lechner B.E."/>
            <person name="Liimatainen K."/>
            <person name="Lipzen A."/>
            <person name="Lukacs Z."/>
            <person name="Mihaltcheva S."/>
            <person name="Morgado L.N."/>
            <person name="Niskanen T."/>
            <person name="Noordeloos M.E."/>
            <person name="Ohm R.A."/>
            <person name="Ortiz-Santana B."/>
            <person name="Ovrebo C."/>
            <person name="Racz N."/>
            <person name="Riley R."/>
            <person name="Savchenko A."/>
            <person name="Shiryaev A."/>
            <person name="Soop K."/>
            <person name="Spirin V."/>
            <person name="Szebenyi C."/>
            <person name="Tomsovsky M."/>
            <person name="Tulloss R.E."/>
            <person name="Uehling J."/>
            <person name="Grigoriev I.V."/>
            <person name="Vagvolgyi C."/>
            <person name="Papp T."/>
            <person name="Martin F.M."/>
            <person name="Miettinen O."/>
            <person name="Hibbett D.S."/>
            <person name="Nagy L.G."/>
        </authorList>
    </citation>
    <scope>NUCLEOTIDE SEQUENCE [LARGE SCALE GENOMIC DNA]</scope>
    <source>
        <strain evidence="3 4">OMC1185</strain>
    </source>
</reference>
<dbReference type="SUPFAM" id="SSF53474">
    <property type="entry name" value="alpha/beta-Hydrolases"/>
    <property type="match status" value="1"/>
</dbReference>
<gene>
    <name evidence="3" type="ORF">OE88DRAFT_1595858</name>
</gene>
<dbReference type="EMBL" id="ML213508">
    <property type="protein sequence ID" value="TFK53107.1"/>
    <property type="molecule type" value="Genomic_DNA"/>
</dbReference>
<dbReference type="OrthoDB" id="437457at2759"/>
<name>A0A5C3N8G7_9AGAM</name>
<organism evidence="3 4">
    <name type="scientific">Heliocybe sulcata</name>
    <dbReference type="NCBI Taxonomy" id="5364"/>
    <lineage>
        <taxon>Eukaryota</taxon>
        <taxon>Fungi</taxon>
        <taxon>Dikarya</taxon>
        <taxon>Basidiomycota</taxon>
        <taxon>Agaricomycotina</taxon>
        <taxon>Agaricomycetes</taxon>
        <taxon>Gloeophyllales</taxon>
        <taxon>Gloeophyllaceae</taxon>
        <taxon>Heliocybe</taxon>
    </lineage>
</organism>
<dbReference type="PANTHER" id="PTHR10655:SF67">
    <property type="entry name" value="PHOSPHOLIPASE_CARBOXYLESTERASE SUPERFAMILY (AFU_ORTHOLOGUE AFUA_5G09340)"/>
    <property type="match status" value="1"/>
</dbReference>
<dbReference type="Pfam" id="PF02230">
    <property type="entry name" value="Abhydrolase_2"/>
    <property type="match status" value="1"/>
</dbReference>
<dbReference type="InterPro" id="IPR003140">
    <property type="entry name" value="PLipase/COase/thioEstase"/>
</dbReference>
<keyword evidence="4" id="KW-1185">Reference proteome</keyword>
<evidence type="ECO:0000313" key="3">
    <source>
        <dbReference type="EMBL" id="TFK53107.1"/>
    </source>
</evidence>
<dbReference type="Proteomes" id="UP000305948">
    <property type="component" value="Unassembled WGS sequence"/>
</dbReference>
<evidence type="ECO:0000256" key="1">
    <source>
        <dbReference type="ARBA" id="ARBA00006499"/>
    </source>
</evidence>
<dbReference type="AlphaFoldDB" id="A0A5C3N8G7"/>
<sequence>APSAKSLRLQFTYTPSDDGTDENLLIFLHGLGDTLRPFTALARSLKLPQTACLVLQAPAQIPLLDAPAFQWYPSFDVLTGDRLAHPDPSPALDALDNVLDVLMRECGWRPARVHLFGFAQGGSVALEVALRWWKARKTPLASVVSICGPLLSFPSTGTEKCPTPVLYFHRPQPFSAPSKDVSFLGKAFSSVKELQHAGGGEAMPRSRDEWEGVMRFWSERLSRRQFRAGEAGVYEVLSG</sequence>
<dbReference type="GO" id="GO:0052689">
    <property type="term" value="F:carboxylic ester hydrolase activity"/>
    <property type="evidence" value="ECO:0007669"/>
    <property type="project" value="TreeGrafter"/>
</dbReference>
<dbReference type="InterPro" id="IPR050565">
    <property type="entry name" value="LYPA1-2/EST-like"/>
</dbReference>
<keyword evidence="3" id="KW-0378">Hydrolase</keyword>
<evidence type="ECO:0000259" key="2">
    <source>
        <dbReference type="Pfam" id="PF02230"/>
    </source>
</evidence>
<feature type="domain" description="Phospholipase/carboxylesterase/thioesterase" evidence="2">
    <location>
        <begin position="19"/>
        <end position="169"/>
    </location>
</feature>
<accession>A0A5C3N8G7</accession>
<comment type="similarity">
    <text evidence="1">Belongs to the AB hydrolase superfamily. AB hydrolase 2 family.</text>
</comment>
<dbReference type="Gene3D" id="3.40.50.1820">
    <property type="entry name" value="alpha/beta hydrolase"/>
    <property type="match status" value="1"/>
</dbReference>
<protein>
    <submittedName>
        <fullName evidence="3">Alpha/beta-hydrolase</fullName>
    </submittedName>
</protein>
<dbReference type="GO" id="GO:0008474">
    <property type="term" value="F:palmitoyl-(protein) hydrolase activity"/>
    <property type="evidence" value="ECO:0007669"/>
    <property type="project" value="TreeGrafter"/>
</dbReference>
<dbReference type="InterPro" id="IPR029058">
    <property type="entry name" value="AB_hydrolase_fold"/>
</dbReference>
<dbReference type="PANTHER" id="PTHR10655">
    <property type="entry name" value="LYSOPHOSPHOLIPASE-RELATED"/>
    <property type="match status" value="1"/>
</dbReference>
<feature type="non-terminal residue" evidence="3">
    <location>
        <position position="239"/>
    </location>
</feature>
<dbReference type="STRING" id="5364.A0A5C3N8G7"/>
<dbReference type="GO" id="GO:0005737">
    <property type="term" value="C:cytoplasm"/>
    <property type="evidence" value="ECO:0007669"/>
    <property type="project" value="TreeGrafter"/>
</dbReference>
<feature type="non-terminal residue" evidence="3">
    <location>
        <position position="1"/>
    </location>
</feature>
<proteinExistence type="inferred from homology"/>